<protein>
    <recommendedName>
        <fullName evidence="4">Porin</fullName>
    </recommendedName>
</protein>
<feature type="chain" id="PRO_5016000219" description="Porin" evidence="1">
    <location>
        <begin position="25"/>
        <end position="240"/>
    </location>
</feature>
<evidence type="ECO:0000256" key="1">
    <source>
        <dbReference type="SAM" id="SignalP"/>
    </source>
</evidence>
<evidence type="ECO:0008006" key="4">
    <source>
        <dbReference type="Google" id="ProtNLM"/>
    </source>
</evidence>
<evidence type="ECO:0000313" key="2">
    <source>
        <dbReference type="EMBL" id="PZQ44230.1"/>
    </source>
</evidence>
<keyword evidence="1" id="KW-0732">Signal</keyword>
<comment type="caution">
    <text evidence="2">The sequence shown here is derived from an EMBL/GenBank/DDBJ whole genome shotgun (WGS) entry which is preliminary data.</text>
</comment>
<feature type="signal peptide" evidence="1">
    <location>
        <begin position="1"/>
        <end position="24"/>
    </location>
</feature>
<organism evidence="2 3">
    <name type="scientific">Micavibrio aeruginosavorus</name>
    <dbReference type="NCBI Taxonomy" id="349221"/>
    <lineage>
        <taxon>Bacteria</taxon>
        <taxon>Pseudomonadati</taxon>
        <taxon>Bdellovibrionota</taxon>
        <taxon>Bdellovibrionia</taxon>
        <taxon>Bdellovibrionales</taxon>
        <taxon>Pseudobdellovibrionaceae</taxon>
        <taxon>Micavibrio</taxon>
    </lineage>
</organism>
<sequence length="240" mass="26444">MLAKKIILLGVAGLLILQAAPAFATKAITSPYVTKGRATTEWRGGYDFMEDSEDDTWRMRVLQSYGVTSFWDTRVAGTWSHNDETITDAIAWENKFQLAPKGEWPVDLGIRLDYSDATNGNPDEILARLLAAKKFGPFSNTANFSFGRQVGDDASNDVGFDVAYGLAYDLSETYALGIEYYGDFDDFDNTYSEQVHQIGPVLYGTHGMFKYQAGVLAGVSEAAPDVALKATMSYSFDLLK</sequence>
<dbReference type="Proteomes" id="UP000249417">
    <property type="component" value="Unassembled WGS sequence"/>
</dbReference>
<reference evidence="2 3" key="1">
    <citation type="submission" date="2017-08" db="EMBL/GenBank/DDBJ databases">
        <title>Infants hospitalized years apart are colonized by the same room-sourced microbial strains.</title>
        <authorList>
            <person name="Brooks B."/>
            <person name="Olm M.R."/>
            <person name="Firek B.A."/>
            <person name="Baker R."/>
            <person name="Thomas B.C."/>
            <person name="Morowitz M.J."/>
            <person name="Banfield J.F."/>
        </authorList>
    </citation>
    <scope>NUCLEOTIDE SEQUENCE [LARGE SCALE GENOMIC DNA]</scope>
    <source>
        <strain evidence="2">S2_005_002_R2_29</strain>
    </source>
</reference>
<dbReference type="AlphaFoldDB" id="A0A2W5PYT8"/>
<dbReference type="EMBL" id="QFQB01000103">
    <property type="protein sequence ID" value="PZQ44230.1"/>
    <property type="molecule type" value="Genomic_DNA"/>
</dbReference>
<accession>A0A2W5PYT8</accession>
<name>A0A2W5PYT8_9BACT</name>
<proteinExistence type="predicted"/>
<evidence type="ECO:0000313" key="3">
    <source>
        <dbReference type="Proteomes" id="UP000249417"/>
    </source>
</evidence>
<gene>
    <name evidence="2" type="ORF">DI551_10530</name>
</gene>